<protein>
    <submittedName>
        <fullName evidence="1">Uncharacterized protein</fullName>
    </submittedName>
</protein>
<dbReference type="AlphaFoldDB" id="A0A090BV33"/>
<gene>
    <name evidence="1" type="ORF">THII_1859</name>
</gene>
<dbReference type="Proteomes" id="UP000031623">
    <property type="component" value="Chromosome"/>
</dbReference>
<sequence>MKRSGIQDYDSSTRQVGYPVPAFHFVACGLRATTCYYYAGCENATQNKKQFANQRKLVVDYTLF</sequence>
<dbReference type="KEGG" id="tig:THII_1859"/>
<name>A0A090BV33_9GAMM</name>
<keyword evidence="2" id="KW-1185">Reference proteome</keyword>
<dbReference type="EMBL" id="AP014633">
    <property type="protein sequence ID" value="BAP56156.1"/>
    <property type="molecule type" value="Genomic_DNA"/>
</dbReference>
<accession>A0A090BV33</accession>
<dbReference type="HOGENOM" id="CLU_2866417_0_0_6"/>
<proteinExistence type="predicted"/>
<dbReference type="STRING" id="40754.THII_1859"/>
<organism evidence="1 2">
    <name type="scientific">Thioploca ingrica</name>
    <dbReference type="NCBI Taxonomy" id="40754"/>
    <lineage>
        <taxon>Bacteria</taxon>
        <taxon>Pseudomonadati</taxon>
        <taxon>Pseudomonadota</taxon>
        <taxon>Gammaproteobacteria</taxon>
        <taxon>Thiotrichales</taxon>
        <taxon>Thiotrichaceae</taxon>
        <taxon>Thioploca</taxon>
    </lineage>
</organism>
<evidence type="ECO:0000313" key="1">
    <source>
        <dbReference type="EMBL" id="BAP56156.1"/>
    </source>
</evidence>
<reference evidence="1 2" key="1">
    <citation type="journal article" date="2014" name="ISME J.">
        <title>Ecophysiology of Thioploca ingrica as revealed by the complete genome sequence supplemented with proteomic evidence.</title>
        <authorList>
            <person name="Kojima H."/>
            <person name="Ogura Y."/>
            <person name="Yamamoto N."/>
            <person name="Togashi T."/>
            <person name="Mori H."/>
            <person name="Watanabe T."/>
            <person name="Nemoto F."/>
            <person name="Kurokawa K."/>
            <person name="Hayashi T."/>
            <person name="Fukui M."/>
        </authorList>
    </citation>
    <scope>NUCLEOTIDE SEQUENCE [LARGE SCALE GENOMIC DNA]</scope>
</reference>
<evidence type="ECO:0000313" key="2">
    <source>
        <dbReference type="Proteomes" id="UP000031623"/>
    </source>
</evidence>